<dbReference type="Proteomes" id="UP000035489">
    <property type="component" value="Unassembled WGS sequence"/>
</dbReference>
<dbReference type="SUPFAM" id="SSF53474">
    <property type="entry name" value="alpha/beta-Hydrolases"/>
    <property type="match status" value="1"/>
</dbReference>
<evidence type="ECO:0008006" key="3">
    <source>
        <dbReference type="Google" id="ProtNLM"/>
    </source>
</evidence>
<dbReference type="STRING" id="1225564.AA309_11470"/>
<accession>A0A0H1RCP9</accession>
<dbReference type="InterPro" id="IPR010662">
    <property type="entry name" value="RBBP9/YdeN"/>
</dbReference>
<sequence>MTILMVPGFKGSEPEHWQSRWEAELNDVERVQQVHWDAPDLGVWLAVLAHHVKRRPGAILVGHSLGAILIAHLALRHPDLDIGGALLVAPADPEVRRSRVPGITSFGPLPVEPLGFPAILVASRTDPYMAQDRARIIANLWEAAFVDAGEAGHINVASGHGAWPEGLRWLARLRVRQRAFAQPPLSRRSTGSRHSAP</sequence>
<keyword evidence="2" id="KW-1185">Reference proteome</keyword>
<dbReference type="AlphaFoldDB" id="A0A0H1RCP9"/>
<dbReference type="RefSeq" id="WP_047189160.1">
    <property type="nucleotide sequence ID" value="NZ_LCYG01000026.1"/>
</dbReference>
<evidence type="ECO:0000313" key="1">
    <source>
        <dbReference type="EMBL" id="KLK92983.1"/>
    </source>
</evidence>
<reference evidence="1 2" key="1">
    <citation type="submission" date="2015-05" db="EMBL/GenBank/DDBJ databases">
        <title>Draft genome sequence of Microvirga vignae strain BR3299, a novel nitrogen fixing bacteria isolated from Brazil semi-aired region.</title>
        <authorList>
            <person name="Zilli J.E."/>
            <person name="Passos S.R."/>
            <person name="Leite J."/>
            <person name="Baldani J.I."/>
            <person name="Xavier G.R."/>
            <person name="Rumjaneck N.G."/>
            <person name="Simoes-Araujo J.L."/>
        </authorList>
    </citation>
    <scope>NUCLEOTIDE SEQUENCE [LARGE SCALE GENOMIC DNA]</scope>
    <source>
        <strain evidence="1 2">BR3299</strain>
    </source>
</reference>
<comment type="caution">
    <text evidence="1">The sequence shown here is derived from an EMBL/GenBank/DDBJ whole genome shotgun (WGS) entry which is preliminary data.</text>
</comment>
<organism evidence="1 2">
    <name type="scientific">Microvirga vignae</name>
    <dbReference type="NCBI Taxonomy" id="1225564"/>
    <lineage>
        <taxon>Bacteria</taxon>
        <taxon>Pseudomonadati</taxon>
        <taxon>Pseudomonadota</taxon>
        <taxon>Alphaproteobacteria</taxon>
        <taxon>Hyphomicrobiales</taxon>
        <taxon>Methylobacteriaceae</taxon>
        <taxon>Microvirga</taxon>
    </lineage>
</organism>
<dbReference type="GO" id="GO:0016787">
    <property type="term" value="F:hydrolase activity"/>
    <property type="evidence" value="ECO:0007669"/>
    <property type="project" value="InterPro"/>
</dbReference>
<protein>
    <recommendedName>
        <fullName evidence="3">Alpha/beta hydrolase</fullName>
    </recommendedName>
</protein>
<dbReference type="PATRIC" id="fig|1225564.3.peg.2975"/>
<gene>
    <name evidence="1" type="ORF">AA309_11470</name>
</gene>
<dbReference type="Pfam" id="PF06821">
    <property type="entry name" value="Ser_hydrolase"/>
    <property type="match status" value="1"/>
</dbReference>
<evidence type="ECO:0000313" key="2">
    <source>
        <dbReference type="Proteomes" id="UP000035489"/>
    </source>
</evidence>
<dbReference type="EMBL" id="LCYG01000026">
    <property type="protein sequence ID" value="KLK92983.1"/>
    <property type="molecule type" value="Genomic_DNA"/>
</dbReference>
<proteinExistence type="predicted"/>
<dbReference type="InterPro" id="IPR029058">
    <property type="entry name" value="AB_hydrolase_fold"/>
</dbReference>
<name>A0A0H1RCP9_9HYPH</name>
<dbReference type="Gene3D" id="3.40.50.1820">
    <property type="entry name" value="alpha/beta hydrolase"/>
    <property type="match status" value="1"/>
</dbReference>